<dbReference type="Proteomes" id="UP000014155">
    <property type="component" value="Unassembled WGS sequence"/>
</dbReference>
<dbReference type="PRINTS" id="PR00084">
    <property type="entry name" value="MTLDHDRGNASE"/>
</dbReference>
<dbReference type="SUPFAM" id="SSF48179">
    <property type="entry name" value="6-phosphogluconate dehydrogenase C-terminal domain-like"/>
    <property type="match status" value="1"/>
</dbReference>
<comment type="caution">
    <text evidence="5">The sequence shown here is derived from an EMBL/GenBank/DDBJ whole genome shotgun (WGS) entry which is preliminary data.</text>
</comment>
<evidence type="ECO:0000259" key="3">
    <source>
        <dbReference type="Pfam" id="PF01232"/>
    </source>
</evidence>
<evidence type="ECO:0000313" key="6">
    <source>
        <dbReference type="Proteomes" id="UP000014155"/>
    </source>
</evidence>
<dbReference type="Pfam" id="PF01232">
    <property type="entry name" value="Mannitol_dh"/>
    <property type="match status" value="1"/>
</dbReference>
<dbReference type="InterPro" id="IPR050988">
    <property type="entry name" value="Mannitol_DH/Oxidoreductase"/>
</dbReference>
<dbReference type="InterPro" id="IPR036291">
    <property type="entry name" value="NAD(P)-bd_dom_sf"/>
</dbReference>
<evidence type="ECO:0000256" key="1">
    <source>
        <dbReference type="ARBA" id="ARBA00023002"/>
    </source>
</evidence>
<protein>
    <submittedName>
        <fullName evidence="5">Mannitol dehydrogenase</fullName>
        <ecNumber evidence="5">1.1.1.57</ecNumber>
    </submittedName>
</protein>
<dbReference type="SUPFAM" id="SSF51735">
    <property type="entry name" value="NAD(P)-binding Rossmann-fold domains"/>
    <property type="match status" value="1"/>
</dbReference>
<proteinExistence type="predicted"/>
<feature type="domain" description="Mannitol dehydrogenase N-terminal" evidence="3">
    <location>
        <begin position="39"/>
        <end position="306"/>
    </location>
</feature>
<gene>
    <name evidence="5" type="ORF">CTER_0387</name>
</gene>
<dbReference type="InterPro" id="IPR008927">
    <property type="entry name" value="6-PGluconate_DH-like_C_sf"/>
</dbReference>
<dbReference type="GO" id="GO:0008866">
    <property type="term" value="F:fructuronate reductase activity"/>
    <property type="evidence" value="ECO:0007669"/>
    <property type="project" value="UniProtKB-EC"/>
</dbReference>
<comment type="catalytic activity">
    <reaction evidence="2">
        <text>D-mannitol 1-phosphate + NAD(+) = beta-D-fructose 6-phosphate + NADH + H(+)</text>
        <dbReference type="Rhea" id="RHEA:19661"/>
        <dbReference type="ChEBI" id="CHEBI:15378"/>
        <dbReference type="ChEBI" id="CHEBI:57540"/>
        <dbReference type="ChEBI" id="CHEBI:57634"/>
        <dbReference type="ChEBI" id="CHEBI:57945"/>
        <dbReference type="ChEBI" id="CHEBI:61381"/>
        <dbReference type="EC" id="1.1.1.17"/>
    </reaction>
</comment>
<dbReference type="eggNOG" id="COG0246">
    <property type="taxonomic scope" value="Bacteria"/>
</dbReference>
<dbReference type="Gene3D" id="1.10.1040.10">
    <property type="entry name" value="N-(1-d-carboxylethyl)-l-norvaline Dehydrogenase, domain 2"/>
    <property type="match status" value="1"/>
</dbReference>
<evidence type="ECO:0000313" key="5">
    <source>
        <dbReference type="EMBL" id="EMS73577.1"/>
    </source>
</evidence>
<dbReference type="EC" id="1.1.1.57" evidence="5"/>
<name>S0FNV0_RUMCE</name>
<dbReference type="RefSeq" id="WP_004623717.1">
    <property type="nucleotide sequence ID" value="NZ_AORV01000017.1"/>
</dbReference>
<dbReference type="InterPro" id="IPR000669">
    <property type="entry name" value="Mannitol_DH"/>
</dbReference>
<dbReference type="InterPro" id="IPR013328">
    <property type="entry name" value="6PGD_dom2"/>
</dbReference>
<dbReference type="PANTHER" id="PTHR43362">
    <property type="entry name" value="MANNITOL DEHYDROGENASE DSF1-RELATED"/>
    <property type="match status" value="1"/>
</dbReference>
<sequence>MELNRKSLENSFWQQAGFEIPKFDMEQMLDKTYEAPVWVHFGAGNIFRGFIAALQQKLLEDGKAEKGIIAVAPNDNMIIEEIYKPSDNLTILVHLLPDGTLEKKIIASVSESLVGNTEVTADWQRLSEIFCKSSLQLVSFTVTEKGYGLTDISGDFLTSVKEDIQNGPESPRSLAAKIASLLYLRYRAGELPIALVSMDNCSHNGDILKESIKTMAAYWLKGGFVEEGYLYYIDNPEKVAFPCTMVDKITPRPSEAVDKTLQELGIQGTKIICTAKNSYLSQFVNAEKPQYLVVEDKFPNGRPPLEEAGVYFTDKATVDKVEKMKVTTCLNPLHTALAIFGCLLGYRLIADEMKDKQLKRLVERMGYEEGMPVVVNPGIIDPAGFIDEVLKQRLPNPFIPDTPQRIACDTSQKIPVRFGETIKTYVNHSTLDAGKLTFIPLVIAGWCRYLIGIDDSGDEMELSPDPMLDELRTYIQGVKLGSADTAGNCLRPLLSNERIFGLDLYQAGLGGKIEGFFCEMLEGRNAVRKVLEKYVI</sequence>
<evidence type="ECO:0000259" key="4">
    <source>
        <dbReference type="Pfam" id="PF08125"/>
    </source>
</evidence>
<dbReference type="PANTHER" id="PTHR43362:SF1">
    <property type="entry name" value="MANNITOL DEHYDROGENASE 2-RELATED"/>
    <property type="match status" value="1"/>
</dbReference>
<keyword evidence="1 5" id="KW-0560">Oxidoreductase</keyword>
<evidence type="ECO:0000256" key="2">
    <source>
        <dbReference type="ARBA" id="ARBA00048615"/>
    </source>
</evidence>
<dbReference type="EMBL" id="AORV01000017">
    <property type="protein sequence ID" value="EMS73577.1"/>
    <property type="molecule type" value="Genomic_DNA"/>
</dbReference>
<dbReference type="InterPro" id="IPR013131">
    <property type="entry name" value="Mannitol_DH_N"/>
</dbReference>
<dbReference type="Gene3D" id="3.40.50.720">
    <property type="entry name" value="NAD(P)-binding Rossmann-like Domain"/>
    <property type="match status" value="1"/>
</dbReference>
<dbReference type="PATRIC" id="fig|1195236.3.peg.695"/>
<keyword evidence="6" id="KW-1185">Reference proteome</keyword>
<organism evidence="5 6">
    <name type="scientific">Ruminiclostridium cellobioparum subsp. termitidis CT1112</name>
    <dbReference type="NCBI Taxonomy" id="1195236"/>
    <lineage>
        <taxon>Bacteria</taxon>
        <taxon>Bacillati</taxon>
        <taxon>Bacillota</taxon>
        <taxon>Clostridia</taxon>
        <taxon>Eubacteriales</taxon>
        <taxon>Oscillospiraceae</taxon>
        <taxon>Ruminiclostridium</taxon>
    </lineage>
</organism>
<feature type="domain" description="Mannitol dehydrogenase C-terminal" evidence="4">
    <location>
        <begin position="318"/>
        <end position="506"/>
    </location>
</feature>
<dbReference type="AlphaFoldDB" id="S0FNV0"/>
<dbReference type="GO" id="GO:0008926">
    <property type="term" value="F:mannitol-1-phosphate 5-dehydrogenase activity"/>
    <property type="evidence" value="ECO:0007669"/>
    <property type="project" value="UniProtKB-EC"/>
</dbReference>
<dbReference type="InterPro" id="IPR013118">
    <property type="entry name" value="Mannitol_DH_C"/>
</dbReference>
<dbReference type="STRING" id="1195236.CTER_0387"/>
<reference evidence="5 6" key="1">
    <citation type="journal article" date="2013" name="Genome Announc.">
        <title>Draft Genome Sequence of the Cellulolytic, Mesophilic, Anaerobic Bacterium Clostridium termitidis Strain CT1112 (DSM 5398).</title>
        <authorList>
            <person name="Lal S."/>
            <person name="Ramachandran U."/>
            <person name="Zhang X."/>
            <person name="Munir R."/>
            <person name="Sparling R."/>
            <person name="Levin D.B."/>
        </authorList>
    </citation>
    <scope>NUCLEOTIDE SEQUENCE [LARGE SCALE GENOMIC DNA]</scope>
    <source>
        <strain evidence="5 6">CT1112</strain>
    </source>
</reference>
<accession>S0FNV0</accession>
<dbReference type="Pfam" id="PF08125">
    <property type="entry name" value="Mannitol_dh_C"/>
    <property type="match status" value="1"/>
</dbReference>